<dbReference type="GO" id="GO:0005516">
    <property type="term" value="F:calmodulin binding"/>
    <property type="evidence" value="ECO:0007669"/>
    <property type="project" value="TreeGrafter"/>
</dbReference>
<dbReference type="CDD" id="cd00201">
    <property type="entry name" value="WW"/>
    <property type="match status" value="1"/>
</dbReference>
<dbReference type="GO" id="GO:0007173">
    <property type="term" value="P:epidermal growth factor receptor signaling pathway"/>
    <property type="evidence" value="ECO:0007669"/>
    <property type="project" value="TreeGrafter"/>
</dbReference>
<evidence type="ECO:0000259" key="2">
    <source>
        <dbReference type="PROSITE" id="PS50020"/>
    </source>
</evidence>
<dbReference type="SUPFAM" id="SSF48350">
    <property type="entry name" value="GTPase activation domain, GAP"/>
    <property type="match status" value="1"/>
</dbReference>
<dbReference type="PROSITE" id="PS50018">
    <property type="entry name" value="RAS_GTPASE_ACTIV_2"/>
    <property type="match status" value="1"/>
</dbReference>
<dbReference type="InterPro" id="IPR008936">
    <property type="entry name" value="Rho_GTPase_activation_prot"/>
</dbReference>
<proteinExistence type="predicted"/>
<dbReference type="GO" id="GO:0005938">
    <property type="term" value="C:cell cortex"/>
    <property type="evidence" value="ECO:0007669"/>
    <property type="project" value="TreeGrafter"/>
</dbReference>
<dbReference type="Proteomes" id="UP000694557">
    <property type="component" value="Unassembled WGS sequence"/>
</dbReference>
<dbReference type="PROSITE" id="PS00509">
    <property type="entry name" value="RAS_GTPASE_ACTIV_1"/>
    <property type="match status" value="1"/>
</dbReference>
<dbReference type="InterPro" id="IPR023152">
    <property type="entry name" value="RasGAP_CS"/>
</dbReference>
<dbReference type="InterPro" id="IPR027417">
    <property type="entry name" value="P-loop_NTPase"/>
</dbReference>
<dbReference type="Ensembl" id="ENSOKIT00005106999.1">
    <property type="protein sequence ID" value="ENSOKIP00005099843.1"/>
    <property type="gene ID" value="ENSOKIG00005043153.1"/>
</dbReference>
<dbReference type="GO" id="GO:0005096">
    <property type="term" value="F:GTPase activator activity"/>
    <property type="evidence" value="ECO:0007669"/>
    <property type="project" value="TreeGrafter"/>
</dbReference>
<dbReference type="AlphaFoldDB" id="A0A8C7KA71"/>
<keyword evidence="4" id="KW-1185">Reference proteome</keyword>
<dbReference type="Pfam" id="PF00616">
    <property type="entry name" value="RasGAP"/>
    <property type="match status" value="1"/>
</dbReference>
<dbReference type="Pfam" id="PF00612">
    <property type="entry name" value="IQ"/>
    <property type="match status" value="3"/>
</dbReference>
<dbReference type="SMART" id="SM00323">
    <property type="entry name" value="RasGAP"/>
    <property type="match status" value="1"/>
</dbReference>
<reference evidence="3" key="2">
    <citation type="submission" date="2025-09" db="UniProtKB">
        <authorList>
            <consortium name="Ensembl"/>
        </authorList>
    </citation>
    <scope>IDENTIFICATION</scope>
</reference>
<dbReference type="Gene3D" id="1.10.506.10">
    <property type="entry name" value="GTPase Activation - p120gap, domain 1"/>
    <property type="match status" value="1"/>
</dbReference>
<dbReference type="CDD" id="cd23767">
    <property type="entry name" value="IQCD"/>
    <property type="match status" value="1"/>
</dbReference>
<evidence type="ECO:0000313" key="3">
    <source>
        <dbReference type="Ensembl" id="ENSOKIP00005099843.1"/>
    </source>
</evidence>
<evidence type="ECO:0000313" key="4">
    <source>
        <dbReference type="Proteomes" id="UP000694557"/>
    </source>
</evidence>
<accession>A0A8C7KA71</accession>
<dbReference type="GeneTree" id="ENSGT00950000183076"/>
<gene>
    <name evidence="3" type="primary">IQGAP1</name>
</gene>
<dbReference type="GO" id="GO:0005634">
    <property type="term" value="C:nucleus"/>
    <property type="evidence" value="ECO:0007669"/>
    <property type="project" value="TreeGrafter"/>
</dbReference>
<dbReference type="PANTHER" id="PTHR14149:SF15">
    <property type="entry name" value="RAS GTPASE-ACTIVATING-LIKE PROTEIN IQGAP1"/>
    <property type="match status" value="1"/>
</dbReference>
<dbReference type="GO" id="GO:0010761">
    <property type="term" value="P:fibroblast migration"/>
    <property type="evidence" value="ECO:0007669"/>
    <property type="project" value="TreeGrafter"/>
</dbReference>
<organism evidence="3 4">
    <name type="scientific">Oncorhynchus kisutch</name>
    <name type="common">Coho salmon</name>
    <name type="synonym">Salmo kisutch</name>
    <dbReference type="NCBI Taxonomy" id="8019"/>
    <lineage>
        <taxon>Eukaryota</taxon>
        <taxon>Metazoa</taxon>
        <taxon>Chordata</taxon>
        <taxon>Craniata</taxon>
        <taxon>Vertebrata</taxon>
        <taxon>Euteleostomi</taxon>
        <taxon>Actinopterygii</taxon>
        <taxon>Neopterygii</taxon>
        <taxon>Teleostei</taxon>
        <taxon>Protacanthopterygii</taxon>
        <taxon>Salmoniformes</taxon>
        <taxon>Salmonidae</taxon>
        <taxon>Salmoninae</taxon>
        <taxon>Oncorhynchus</taxon>
    </lineage>
</organism>
<evidence type="ECO:0000259" key="1">
    <source>
        <dbReference type="PROSITE" id="PS50018"/>
    </source>
</evidence>
<dbReference type="SUPFAM" id="SSF52540">
    <property type="entry name" value="P-loop containing nucleoside triphosphate hydrolases"/>
    <property type="match status" value="1"/>
</dbReference>
<protein>
    <submittedName>
        <fullName evidence="3">IQ motif containing GTPase activating protein 1</fullName>
    </submittedName>
</protein>
<dbReference type="GO" id="GO:1903479">
    <property type="term" value="P:mitotic actomyosin contractile ring assembly actin filament organization"/>
    <property type="evidence" value="ECO:0007669"/>
    <property type="project" value="TreeGrafter"/>
</dbReference>
<dbReference type="InterPro" id="IPR001202">
    <property type="entry name" value="WW_dom"/>
</dbReference>
<sequence length="1198" mass="136674">TAAVERINAAVRAGVPENTLPEVYPSAADLYQRELTSLQQQSPDGSLSHPELLVAVEMLSSVVLINRALDVGDRNSMWRQLASAVTGLSNVEDEYAQRYAQRQTLVCHYDYLTWNDIQACVDQVNLTIQEEHERIVAIGQINEALDGGDPQNTLEALLHSAAKLTDVDPSVAQHYYDKLLEARREKAHETEDPSAVLWLDEIQNAVLMSNKDTQEALQFSQAIQAINRAVDSGEAPKTLAALRSPGAGLYGVTPECVQNYQDDLAKIKQDKTQDGDNGSDWMKHWVKGGHNYYYNLKTGEGSWTEPADFLQNNTQLNKEDIQSVVSGVTTTYNREQLWLANESLIAKLQAGCRGYLVRKGLKERKDFLKSQDPAITTIQAHFRGYKQRKVYIKRKEYLNDHSEDAVKVRSPPTVRVINDVVKIQAFIRANKARDDYKTLINADDPPMAVVRKFVHLLDHSDQDFQEELDLMRLREEVVTNIRSNQQLENDLNLMDIKIGLLVKNKITLQEVVSHSNKLTKKNKGELSNLMMMNKQRGGLKALSKEKRLKLEAYQYLFYLLQTNPTYLAKLIFQMPQNKSTKFMDSVIFTLYNYASNQREEYLLLKLFKTALQEEIKSKVDQIQEIVTGNPTVIKMVVSFNRGARGQNALRQILAPVVKEIMDDKTLNIKTDPVDIYKSWVNQMETQTGEASKLPYEVTPEQAMSHEEVRTRLEASIKNMRTVTDKFLSAIIVSVDKIPYGMRFTSKVLKDTLHEKFPDATEDELLKIVGNLLYYRYMNPAIVAPDAFDIIDLSAGGQLTTDQRRNLGSIAKMLQHAASNKMFLGDNAHLNPINEYLSSSYQKFRRFFLAACDVPSLEDKFNVDQYSDLVTLQKPVIYISIGEVINTHTLLLDHQDAIASEHNDPIHELLEDLGEVPTIESLIGQYRRYAIVPHRSVRIGGREADPRSVPWGIFTPAPQQHMTPPLFSPFQEVEYQRAMQRRAIRDAKTPEKMKQAKPVVDDSLTLQGKKDKIRSNLQRLAELGKVHPENRYQDLINDIAKDIRNQRRYRQRRKAELVKLQQTNAALNSKTAFYNVQIDYYNQYIKTCMDNLASNKGNKQVSQKYTAARLHEKGVLIEIEDLQTNQFKNVIFEISPSEAVGVFDVKAKFMGVHLETLQLEYQDLLQLQYEGVAVMKLFDRATINVNLLIFLLNKKFYGK</sequence>
<dbReference type="GO" id="GO:0051015">
    <property type="term" value="F:actin filament binding"/>
    <property type="evidence" value="ECO:0007669"/>
    <property type="project" value="TreeGrafter"/>
</dbReference>
<dbReference type="PROSITE" id="PS50020">
    <property type="entry name" value="WW_DOMAIN_2"/>
    <property type="match status" value="1"/>
</dbReference>
<feature type="domain" description="WW" evidence="2">
    <location>
        <begin position="275"/>
        <end position="308"/>
    </location>
</feature>
<dbReference type="Gene3D" id="2.20.70.10">
    <property type="match status" value="1"/>
</dbReference>
<dbReference type="PROSITE" id="PS01159">
    <property type="entry name" value="WW_DOMAIN_1"/>
    <property type="match status" value="1"/>
</dbReference>
<dbReference type="SUPFAM" id="SSF143885">
    <property type="entry name" value="RGC domain-like"/>
    <property type="match status" value="1"/>
</dbReference>
<dbReference type="SMART" id="SM00015">
    <property type="entry name" value="IQ"/>
    <property type="match status" value="3"/>
</dbReference>
<dbReference type="FunFam" id="1.10.506.10:FF:000004">
    <property type="entry name" value="IQ motif containing GTPase activating protein 1"/>
    <property type="match status" value="1"/>
</dbReference>
<feature type="domain" description="Ras-GAP" evidence="1">
    <location>
        <begin position="585"/>
        <end position="818"/>
    </location>
</feature>
<dbReference type="Pfam" id="PF03836">
    <property type="entry name" value="RasGAP_C"/>
    <property type="match status" value="1"/>
</dbReference>
<reference evidence="3" key="1">
    <citation type="submission" date="2025-08" db="UniProtKB">
        <authorList>
            <consortium name="Ensembl"/>
        </authorList>
    </citation>
    <scope>IDENTIFICATION</scope>
</reference>
<dbReference type="Gene3D" id="1.20.5.190">
    <property type="match status" value="1"/>
</dbReference>
<dbReference type="PANTHER" id="PTHR14149">
    <property type="entry name" value="RAS GTPASE-ACTIVATING PROTEIN WITH IQ MOTIF"/>
    <property type="match status" value="1"/>
</dbReference>
<dbReference type="InterPro" id="IPR000593">
    <property type="entry name" value="RasGAP_C"/>
</dbReference>
<dbReference type="InterPro" id="IPR000048">
    <property type="entry name" value="IQ_motif_EF-hand-BS"/>
</dbReference>
<dbReference type="InterPro" id="IPR001936">
    <property type="entry name" value="RasGAP_dom"/>
</dbReference>
<name>A0A8C7KA71_ONCKI</name>
<dbReference type="PROSITE" id="PS50096">
    <property type="entry name" value="IQ"/>
    <property type="match status" value="3"/>
</dbReference>